<name>A0A433SC35_9BURK</name>
<reference evidence="1 2" key="1">
    <citation type="submission" date="2018-01" db="EMBL/GenBank/DDBJ databases">
        <title>Saezia sanguinis gen. nov., sp. nov., in the order Burkholderiales isolated from human blood.</title>
        <authorList>
            <person name="Medina-Pascual M.J."/>
            <person name="Valdezate S."/>
            <person name="Monzon S."/>
            <person name="Cuesta I."/>
            <person name="Carrasco G."/>
            <person name="Villalon P."/>
            <person name="Saez-Nieto J.A."/>
        </authorList>
    </citation>
    <scope>NUCLEOTIDE SEQUENCE [LARGE SCALE GENOMIC DNA]</scope>
    <source>
        <strain evidence="1 2">CNM695-12</strain>
    </source>
</reference>
<dbReference type="EMBL" id="PQSP01000005">
    <property type="protein sequence ID" value="RUS66295.1"/>
    <property type="molecule type" value="Genomic_DNA"/>
</dbReference>
<comment type="caution">
    <text evidence="1">The sequence shown here is derived from an EMBL/GenBank/DDBJ whole genome shotgun (WGS) entry which is preliminary data.</text>
</comment>
<organism evidence="1 2">
    <name type="scientific">Saezia sanguinis</name>
    <dbReference type="NCBI Taxonomy" id="1965230"/>
    <lineage>
        <taxon>Bacteria</taxon>
        <taxon>Pseudomonadati</taxon>
        <taxon>Pseudomonadota</taxon>
        <taxon>Betaproteobacteria</taxon>
        <taxon>Burkholderiales</taxon>
        <taxon>Saeziaceae</taxon>
        <taxon>Saezia</taxon>
    </lineage>
</organism>
<evidence type="ECO:0000313" key="2">
    <source>
        <dbReference type="Proteomes" id="UP000286947"/>
    </source>
</evidence>
<accession>A0A433SC35</accession>
<protein>
    <recommendedName>
        <fullName evidence="3">SapC</fullName>
    </recommendedName>
</protein>
<dbReference type="Pfam" id="PF07277">
    <property type="entry name" value="SapC"/>
    <property type="match status" value="1"/>
</dbReference>
<dbReference type="AlphaFoldDB" id="A0A433SC35"/>
<dbReference type="InterPro" id="IPR010836">
    <property type="entry name" value="SapC"/>
</dbReference>
<dbReference type="Proteomes" id="UP000286947">
    <property type="component" value="Unassembled WGS sequence"/>
</dbReference>
<dbReference type="RefSeq" id="WP_126980210.1">
    <property type="nucleotide sequence ID" value="NZ_CAWUGC010000016.1"/>
</dbReference>
<dbReference type="OrthoDB" id="9806524at2"/>
<sequence length="304" mass="34523">MATTSSLPDASNASRLGPTRLLQKFEPLTYDRYWRYGLLRPDTQYAFYRNVNSAPIGVSEFAQISAHLPIVFMDDDKQHPYVVLGLLPHINLALSHKDVWRTGLYQPNYIRLYPFGSIVLQEQRTEGVFSDSVPIPEDQDSMSHNKTLLAIDTSTPLLVPMQNNPDATPLFEQDGSVTPVVTQIIALQSTLKRDQVATSSFLAAMRANKLLSEKSIKIHFDDNTTLTVSGFSTISRTKFNQLSPTVIERWKELGYLSLIEHHWNSQKKWGLLIALHERRMSRDLRALRKKRGAMPPFTSPDTQI</sequence>
<proteinExistence type="predicted"/>
<evidence type="ECO:0008006" key="3">
    <source>
        <dbReference type="Google" id="ProtNLM"/>
    </source>
</evidence>
<evidence type="ECO:0000313" key="1">
    <source>
        <dbReference type="EMBL" id="RUS66295.1"/>
    </source>
</evidence>
<keyword evidence="2" id="KW-1185">Reference proteome</keyword>
<gene>
    <name evidence="1" type="ORF">CUZ56_02021</name>
</gene>